<dbReference type="OrthoDB" id="498101at2759"/>
<dbReference type="GeneID" id="19013478"/>
<keyword evidence="2" id="KW-1133">Transmembrane helix</keyword>
<proteinExistence type="predicted"/>
<dbReference type="RefSeq" id="XP_007510454.1">
    <property type="nucleotide sequence ID" value="XM_007510392.1"/>
</dbReference>
<keyword evidence="2" id="KW-0812">Transmembrane</keyword>
<dbReference type="Proteomes" id="UP000198341">
    <property type="component" value="Chromosome 10"/>
</dbReference>
<dbReference type="AlphaFoldDB" id="K8EIJ3"/>
<name>K8EIJ3_9CHLO</name>
<dbReference type="KEGG" id="bpg:Bathy10g04030"/>
<feature type="transmembrane region" description="Helical" evidence="2">
    <location>
        <begin position="99"/>
        <end position="122"/>
    </location>
</feature>
<reference evidence="3 4" key="1">
    <citation type="submission" date="2011-10" db="EMBL/GenBank/DDBJ databases">
        <authorList>
            <person name="Genoscope - CEA"/>
        </authorList>
    </citation>
    <scope>NUCLEOTIDE SEQUENCE [LARGE SCALE GENOMIC DNA]</scope>
    <source>
        <strain evidence="3 4">RCC 1105</strain>
    </source>
</reference>
<evidence type="ECO:0000256" key="2">
    <source>
        <dbReference type="SAM" id="Phobius"/>
    </source>
</evidence>
<protein>
    <submittedName>
        <fullName evidence="3">Uncharacterized protein</fullName>
    </submittedName>
</protein>
<evidence type="ECO:0000256" key="1">
    <source>
        <dbReference type="SAM" id="MobiDB-lite"/>
    </source>
</evidence>
<keyword evidence="4" id="KW-1185">Reference proteome</keyword>
<gene>
    <name evidence="3" type="ordered locus">Bathy10g04030</name>
</gene>
<accession>K8EIJ3</accession>
<sequence length="168" mass="17839">MTMMTTTTASSRSAVVAKKNSSSSSSFTSSSSSSLKAIGNRNTKNTNNKKNNNNVVVARASLMDDQYEVISNLAKGGGGGIPGVDTSEFDQMFINVASFILPAWGIIVGTIFVFGTIAKVAFPEKYDEMTTKAEKESFKGQIDLDNLSADDLAAVAELEAEMKAKGKM</sequence>
<evidence type="ECO:0000313" key="4">
    <source>
        <dbReference type="Proteomes" id="UP000198341"/>
    </source>
</evidence>
<keyword evidence="2" id="KW-0472">Membrane</keyword>
<feature type="region of interest" description="Disordered" evidence="1">
    <location>
        <begin position="20"/>
        <end position="54"/>
    </location>
</feature>
<organism evidence="3 4">
    <name type="scientific">Bathycoccus prasinos</name>
    <dbReference type="NCBI Taxonomy" id="41875"/>
    <lineage>
        <taxon>Eukaryota</taxon>
        <taxon>Viridiplantae</taxon>
        <taxon>Chlorophyta</taxon>
        <taxon>Mamiellophyceae</taxon>
        <taxon>Mamiellales</taxon>
        <taxon>Bathycoccaceae</taxon>
        <taxon>Bathycoccus</taxon>
    </lineage>
</organism>
<dbReference type="EMBL" id="FO082269">
    <property type="protein sequence ID" value="CCO17987.1"/>
    <property type="molecule type" value="Genomic_DNA"/>
</dbReference>
<evidence type="ECO:0000313" key="3">
    <source>
        <dbReference type="EMBL" id="CCO17987.1"/>
    </source>
</evidence>